<evidence type="ECO:0000313" key="2">
    <source>
        <dbReference type="EMBL" id="CAF1449083.1"/>
    </source>
</evidence>
<protein>
    <submittedName>
        <fullName evidence="2">Uncharacterized protein</fullName>
    </submittedName>
</protein>
<accession>A0A815PGD1</accession>
<proteinExistence type="predicted"/>
<dbReference type="Proteomes" id="UP000663870">
    <property type="component" value="Unassembled WGS sequence"/>
</dbReference>
<organism evidence="2 3">
    <name type="scientific">Rotaria sordida</name>
    <dbReference type="NCBI Taxonomy" id="392033"/>
    <lineage>
        <taxon>Eukaryota</taxon>
        <taxon>Metazoa</taxon>
        <taxon>Spiralia</taxon>
        <taxon>Gnathifera</taxon>
        <taxon>Rotifera</taxon>
        <taxon>Eurotatoria</taxon>
        <taxon>Bdelloidea</taxon>
        <taxon>Philodinida</taxon>
        <taxon>Philodinidae</taxon>
        <taxon>Rotaria</taxon>
    </lineage>
</organism>
<gene>
    <name evidence="2" type="ORF">JXQ802_LOCUS37479</name>
    <name evidence="1" type="ORF">PYM288_LOCUS24072</name>
</gene>
<comment type="caution">
    <text evidence="2">The sequence shown here is derived from an EMBL/GenBank/DDBJ whole genome shotgun (WGS) entry which is preliminary data.</text>
</comment>
<reference evidence="2" key="1">
    <citation type="submission" date="2021-02" db="EMBL/GenBank/DDBJ databases">
        <authorList>
            <person name="Nowell W R."/>
        </authorList>
    </citation>
    <scope>NUCLEOTIDE SEQUENCE</scope>
</reference>
<dbReference type="Proteomes" id="UP000663854">
    <property type="component" value="Unassembled WGS sequence"/>
</dbReference>
<keyword evidence="3" id="KW-1185">Reference proteome</keyword>
<dbReference type="EMBL" id="CAJNOH010001178">
    <property type="protein sequence ID" value="CAF1185974.1"/>
    <property type="molecule type" value="Genomic_DNA"/>
</dbReference>
<dbReference type="AlphaFoldDB" id="A0A815PGD1"/>
<name>A0A815PGD1_9BILA</name>
<dbReference type="EMBL" id="CAJNOL010002006">
    <property type="protein sequence ID" value="CAF1449083.1"/>
    <property type="molecule type" value="Genomic_DNA"/>
</dbReference>
<sequence>MGPCCSTLSNQDVIPKTPNVVVGTPVVEEDILKEINEAVTKSVAKITAAYKGERIRIVEKMRKAAPERHENLLYYDYPDKNGSKVNELALQNVTSEVAKKKISQGIYEQIKPKLDEKTSGDPLGREALHKVVEKTIEVSVSKAVDATMKTINTNDTEPVLENQ</sequence>
<evidence type="ECO:0000313" key="3">
    <source>
        <dbReference type="Proteomes" id="UP000663870"/>
    </source>
</evidence>
<evidence type="ECO:0000313" key="1">
    <source>
        <dbReference type="EMBL" id="CAF1185974.1"/>
    </source>
</evidence>